<dbReference type="InterPro" id="IPR014985">
    <property type="entry name" value="WbqC"/>
</dbReference>
<protein>
    <recommendedName>
        <fullName evidence="3">WbqC-like family protein</fullName>
    </recommendedName>
</protein>
<evidence type="ECO:0008006" key="3">
    <source>
        <dbReference type="Google" id="ProtNLM"/>
    </source>
</evidence>
<dbReference type="EMBL" id="LDJX01000004">
    <property type="protein sequence ID" value="KPM31679.1"/>
    <property type="molecule type" value="Genomic_DNA"/>
</dbReference>
<comment type="caution">
    <text evidence="1">The sequence shown here is derived from an EMBL/GenBank/DDBJ whole genome shotgun (WGS) entry which is preliminary data.</text>
</comment>
<dbReference type="Proteomes" id="UP000050280">
    <property type="component" value="Unassembled WGS sequence"/>
</dbReference>
<dbReference type="STRING" id="1300341.I595_2174"/>
<proteinExistence type="predicted"/>
<dbReference type="PATRIC" id="fig|1300341.3.peg.2348"/>
<dbReference type="RefSeq" id="WP_054559447.1">
    <property type="nucleotide sequence ID" value="NZ_LDJX01000004.1"/>
</dbReference>
<dbReference type="AlphaFoldDB" id="A0A0P7ATC5"/>
<evidence type="ECO:0000313" key="2">
    <source>
        <dbReference type="Proteomes" id="UP000050280"/>
    </source>
</evidence>
<reference evidence="1 2" key="1">
    <citation type="submission" date="2015-09" db="EMBL/GenBank/DDBJ databases">
        <title>Genome sequence of the marine flavobacterium Croceitalea dokdonensis DOKDO 023 that contains proton- and sodium-pumping rhodopsins.</title>
        <authorList>
            <person name="Kwon S.-K."/>
            <person name="Lee H.K."/>
            <person name="Kwak M.-J."/>
            <person name="Kim J.F."/>
        </authorList>
    </citation>
    <scope>NUCLEOTIDE SEQUENCE [LARGE SCALE GENOMIC DNA]</scope>
    <source>
        <strain evidence="1 2">DOKDO 023</strain>
    </source>
</reference>
<dbReference type="Pfam" id="PF08889">
    <property type="entry name" value="WbqC"/>
    <property type="match status" value="1"/>
</dbReference>
<sequence length="211" mass="24396">MKEVVLHPAYFPNIATMATMAGNEVIWEVHDNYQKQTYRNRCHICTDIGLHTLTIPIKHVGGQTGRQKYAEVRIDNSYRWKQQHWRTLQTAYRTSAFFEFYEDELEPLYKDNYEFLMAFNLATIGFLCNALGFPLPKKRTAAYQKNIANAMDARALIKAKNGIEFRNTAYFQVFDDRNGFTPNTSALDLLFNEGTNALNYLKNQESVLGNV</sequence>
<accession>A0A0P7ATC5</accession>
<evidence type="ECO:0000313" key="1">
    <source>
        <dbReference type="EMBL" id="KPM31679.1"/>
    </source>
</evidence>
<organism evidence="1 2">
    <name type="scientific">Croceitalea dokdonensis DOKDO 023</name>
    <dbReference type="NCBI Taxonomy" id="1300341"/>
    <lineage>
        <taxon>Bacteria</taxon>
        <taxon>Pseudomonadati</taxon>
        <taxon>Bacteroidota</taxon>
        <taxon>Flavobacteriia</taxon>
        <taxon>Flavobacteriales</taxon>
        <taxon>Flavobacteriaceae</taxon>
        <taxon>Croceitalea</taxon>
    </lineage>
</organism>
<dbReference type="OrthoDB" id="1523452at2"/>
<keyword evidence="2" id="KW-1185">Reference proteome</keyword>
<gene>
    <name evidence="1" type="ORF">I595_2174</name>
</gene>
<name>A0A0P7ATC5_9FLAO</name>